<proteinExistence type="predicted"/>
<evidence type="ECO:0000313" key="2">
    <source>
        <dbReference type="EMBL" id="CAB4633376.1"/>
    </source>
</evidence>
<organism evidence="1">
    <name type="scientific">freshwater metagenome</name>
    <dbReference type="NCBI Taxonomy" id="449393"/>
    <lineage>
        <taxon>unclassified sequences</taxon>
        <taxon>metagenomes</taxon>
        <taxon>ecological metagenomes</taxon>
    </lineage>
</organism>
<accession>A0A6J6I7C7</accession>
<dbReference type="AlphaFoldDB" id="A0A6J6I7C7"/>
<gene>
    <name evidence="1" type="ORF">UFOPK1827_01885</name>
    <name evidence="2" type="ORF">UFOPK2000_00873</name>
</gene>
<evidence type="ECO:0000313" key="1">
    <source>
        <dbReference type="EMBL" id="CAB4619725.1"/>
    </source>
</evidence>
<dbReference type="EMBL" id="CAEZVK010000084">
    <property type="protein sequence ID" value="CAB4633376.1"/>
    <property type="molecule type" value="Genomic_DNA"/>
</dbReference>
<reference evidence="1" key="1">
    <citation type="submission" date="2020-05" db="EMBL/GenBank/DDBJ databases">
        <authorList>
            <person name="Chiriac C."/>
            <person name="Salcher M."/>
            <person name="Ghai R."/>
            <person name="Kavagutti S V."/>
        </authorList>
    </citation>
    <scope>NUCLEOTIDE SEQUENCE</scope>
</reference>
<dbReference type="EMBL" id="CAEZUO010000141">
    <property type="protein sequence ID" value="CAB4619725.1"/>
    <property type="molecule type" value="Genomic_DNA"/>
</dbReference>
<sequence>MTEELEPTQQQERDQIAHMEAVGSRVESGVHRNRALLKSFAKGIDCSGVVDQTTSIEIFEDVSGTHRGSLSPVSAL</sequence>
<protein>
    <submittedName>
        <fullName evidence="1">Unannotated protein</fullName>
    </submittedName>
</protein>
<name>A0A6J6I7C7_9ZZZZ</name>